<comment type="caution">
    <text evidence="2">The sequence shown here is derived from an EMBL/GenBank/DDBJ whole genome shotgun (WGS) entry which is preliminary data.</text>
</comment>
<evidence type="ECO:0000313" key="2">
    <source>
        <dbReference type="EMBL" id="TGY68798.1"/>
    </source>
</evidence>
<feature type="transmembrane region" description="Helical" evidence="1">
    <location>
        <begin position="170"/>
        <end position="201"/>
    </location>
</feature>
<keyword evidence="1" id="KW-0472">Membrane</keyword>
<evidence type="ECO:0000256" key="1">
    <source>
        <dbReference type="SAM" id="Phobius"/>
    </source>
</evidence>
<sequence>MMIKQAIAVLIVLKGISSIKELSGWEKSFTIIGLCVFITSLLAGHGSLTVALYGCLPYWFGLTTSYIMGQTLNRKDLLAIGKLIIYTSIFNSLLTIVQYLLPVNNILNYTGGDVAENITGMSAAELAGIYRPAGIFMHATQSGLFITLSFALILYFLLIDTKSIKRKIIVIAFFFDIIACICSVSRTVIFIHIGTFLFFSYFCHNGDFIKKTLNFFIYAVPITVALMLTPFGQNAINNIMARFDEASRVQYKKKTTAEGTIADLWNRNVTYNINAIIDPHTIKGDTIPFWGYGQGISTQIGGKLLNMKSQSGFSLAEFDGLRIMCESGYLFGWLTIIIRLGYSFRFLPRLGNLKKRKKYLCIMLFPPFLISFYLINTWGNVFLSNWAFLCGGLFLASYRIAKQNRKRI</sequence>
<feature type="transmembrane region" description="Helical" evidence="1">
    <location>
        <begin position="135"/>
        <end position="158"/>
    </location>
</feature>
<dbReference type="EMBL" id="SRYJ01000035">
    <property type="protein sequence ID" value="TGY68798.1"/>
    <property type="molecule type" value="Genomic_DNA"/>
</dbReference>
<feature type="transmembrane region" description="Helical" evidence="1">
    <location>
        <begin position="213"/>
        <end position="232"/>
    </location>
</feature>
<dbReference type="Proteomes" id="UP000310760">
    <property type="component" value="Unassembled WGS sequence"/>
</dbReference>
<feature type="transmembrane region" description="Helical" evidence="1">
    <location>
        <begin position="77"/>
        <end position="101"/>
    </location>
</feature>
<keyword evidence="1" id="KW-0812">Transmembrane</keyword>
<reference evidence="2 3" key="1">
    <citation type="submission" date="2019-04" db="EMBL/GenBank/DDBJ databases">
        <title>Microbes associate with the intestines of laboratory mice.</title>
        <authorList>
            <person name="Navarre W."/>
            <person name="Wong E."/>
            <person name="Huang K."/>
            <person name="Tropini C."/>
            <person name="Ng K."/>
            <person name="Yu B."/>
        </authorList>
    </citation>
    <scope>NUCLEOTIDE SEQUENCE [LARGE SCALE GENOMIC DNA]</scope>
    <source>
        <strain evidence="2 3">NM22_B1</strain>
    </source>
</reference>
<organism evidence="2 3">
    <name type="scientific">Phocaeicola sartorii</name>
    <dbReference type="NCBI Taxonomy" id="671267"/>
    <lineage>
        <taxon>Bacteria</taxon>
        <taxon>Pseudomonadati</taxon>
        <taxon>Bacteroidota</taxon>
        <taxon>Bacteroidia</taxon>
        <taxon>Bacteroidales</taxon>
        <taxon>Bacteroidaceae</taxon>
        <taxon>Phocaeicola</taxon>
    </lineage>
</organism>
<feature type="transmembrane region" description="Helical" evidence="1">
    <location>
        <begin position="359"/>
        <end position="375"/>
    </location>
</feature>
<gene>
    <name evidence="2" type="ORF">E5339_14950</name>
</gene>
<dbReference type="AlphaFoldDB" id="A0A4S2FIV2"/>
<keyword evidence="1" id="KW-1133">Transmembrane helix</keyword>
<name>A0A4S2FIV2_9BACT</name>
<dbReference type="RefSeq" id="WP_135952185.1">
    <property type="nucleotide sequence ID" value="NZ_CAOOJZ010000008.1"/>
</dbReference>
<accession>A0A4S2FIV2</accession>
<evidence type="ECO:0008006" key="4">
    <source>
        <dbReference type="Google" id="ProtNLM"/>
    </source>
</evidence>
<feature type="transmembrane region" description="Helical" evidence="1">
    <location>
        <begin position="28"/>
        <end position="56"/>
    </location>
</feature>
<proteinExistence type="predicted"/>
<feature type="transmembrane region" description="Helical" evidence="1">
    <location>
        <begin position="381"/>
        <end position="401"/>
    </location>
</feature>
<evidence type="ECO:0000313" key="3">
    <source>
        <dbReference type="Proteomes" id="UP000310760"/>
    </source>
</evidence>
<protein>
    <recommendedName>
        <fullName evidence="4">O-antigen ligase domain-containing protein</fullName>
    </recommendedName>
</protein>